<feature type="transmembrane region" description="Helical" evidence="1">
    <location>
        <begin position="6"/>
        <end position="27"/>
    </location>
</feature>
<dbReference type="Proteomes" id="UP001321344">
    <property type="component" value="Unassembled WGS sequence"/>
</dbReference>
<dbReference type="EMBL" id="JARJOW010000011">
    <property type="protein sequence ID" value="MDF5691737.1"/>
    <property type="molecule type" value="Genomic_DNA"/>
</dbReference>
<keyword evidence="1" id="KW-1133">Transmembrane helix</keyword>
<evidence type="ECO:0008006" key="4">
    <source>
        <dbReference type="Google" id="ProtNLM"/>
    </source>
</evidence>
<keyword evidence="3" id="KW-1185">Reference proteome</keyword>
<dbReference type="RefSeq" id="WP_276344910.1">
    <property type="nucleotide sequence ID" value="NZ_JARJOW010000011.1"/>
</dbReference>
<name>A0ABT6BMW9_9BACT</name>
<accession>A0ABT6BMW9</accession>
<sequence length="365" mass="42684">MYISLLQYISVGLAAILVILSLLLFFIRIYKKLQRTKKDIVKTKTIQLIEELVLKINNPEYHPDWINPNLELILDFKKNYIDTSEFERKIVTHELLTLHRSLKDIASERIRDLYIRLGLDQIALNLLKNKKSYDHPKIIWELGQMRIIESIDLIKACLKYQDDKEIQIEASVALLVLQIDNPLVGIEHFTHMNKGQKQYFIESCKKLDQRNIPDFSLGFSSTNIHVVEICLILCDYFKQNYDSEIVRKLLKSPNPDITVAVANLLFKTNNYVLIKELLATIQNIEDVYVQVNLMKQIKLLEIKDLLDDLVDVINNPDTVDEVKLEALRSACRLSEKFDQTFTLEHIHVVDEKIKKMFLHAQERLI</sequence>
<evidence type="ECO:0000313" key="3">
    <source>
        <dbReference type="Proteomes" id="UP001321344"/>
    </source>
</evidence>
<keyword evidence="1" id="KW-0472">Membrane</keyword>
<gene>
    <name evidence="2" type="ORF">PQG43_12770</name>
</gene>
<evidence type="ECO:0000256" key="1">
    <source>
        <dbReference type="SAM" id="Phobius"/>
    </source>
</evidence>
<protein>
    <recommendedName>
        <fullName evidence="4">HEAT repeat domain-containing protein</fullName>
    </recommendedName>
</protein>
<proteinExistence type="predicted"/>
<evidence type="ECO:0000313" key="2">
    <source>
        <dbReference type="EMBL" id="MDF5691737.1"/>
    </source>
</evidence>
<reference evidence="2 3" key="1">
    <citation type="submission" date="2023-03" db="EMBL/GenBank/DDBJ databases">
        <title>Genome sequencing of Aquirufa.</title>
        <authorList>
            <person name="Pitt A."/>
            <person name="Hahn M.W."/>
        </authorList>
    </citation>
    <scope>NUCLEOTIDE SEQUENCE [LARGE SCALE GENOMIC DNA]</scope>
    <source>
        <strain evidence="2 3">WAEICH-18A</strain>
    </source>
</reference>
<dbReference type="InterPro" id="IPR016024">
    <property type="entry name" value="ARM-type_fold"/>
</dbReference>
<keyword evidence="1" id="KW-0812">Transmembrane</keyword>
<organism evidence="2 3">
    <name type="scientific">Aquirufa aurantiipilula</name>
    <dbReference type="NCBI Taxonomy" id="2696561"/>
    <lineage>
        <taxon>Bacteria</taxon>
        <taxon>Pseudomonadati</taxon>
        <taxon>Bacteroidota</taxon>
        <taxon>Cytophagia</taxon>
        <taxon>Cytophagales</taxon>
        <taxon>Flectobacillaceae</taxon>
        <taxon>Aquirufa</taxon>
    </lineage>
</organism>
<dbReference type="SUPFAM" id="SSF48371">
    <property type="entry name" value="ARM repeat"/>
    <property type="match status" value="1"/>
</dbReference>
<comment type="caution">
    <text evidence="2">The sequence shown here is derived from an EMBL/GenBank/DDBJ whole genome shotgun (WGS) entry which is preliminary data.</text>
</comment>